<gene>
    <name evidence="2" type="ORF">FOMPIDRAFT_65707</name>
</gene>
<evidence type="ECO:0000259" key="1">
    <source>
        <dbReference type="PROSITE" id="PS50181"/>
    </source>
</evidence>
<dbReference type="InterPro" id="IPR036047">
    <property type="entry name" value="F-box-like_dom_sf"/>
</dbReference>
<dbReference type="InterPro" id="IPR001810">
    <property type="entry name" value="F-box_dom"/>
</dbReference>
<dbReference type="AlphaFoldDB" id="S8DYX4"/>
<dbReference type="STRING" id="743788.S8DYX4"/>
<dbReference type="SUPFAM" id="SSF81383">
    <property type="entry name" value="F-box domain"/>
    <property type="match status" value="1"/>
</dbReference>
<keyword evidence="3" id="KW-1185">Reference proteome</keyword>
<name>S8DYX4_FOMSC</name>
<feature type="domain" description="F-box" evidence="1">
    <location>
        <begin position="9"/>
        <end position="57"/>
    </location>
</feature>
<reference evidence="2 3" key="1">
    <citation type="journal article" date="2012" name="Science">
        <title>The Paleozoic origin of enzymatic lignin decomposition reconstructed from 31 fungal genomes.</title>
        <authorList>
            <person name="Floudas D."/>
            <person name="Binder M."/>
            <person name="Riley R."/>
            <person name="Barry K."/>
            <person name="Blanchette R.A."/>
            <person name="Henrissat B."/>
            <person name="Martinez A.T."/>
            <person name="Otillar R."/>
            <person name="Spatafora J.W."/>
            <person name="Yadav J.S."/>
            <person name="Aerts A."/>
            <person name="Benoit I."/>
            <person name="Boyd A."/>
            <person name="Carlson A."/>
            <person name="Copeland A."/>
            <person name="Coutinho P.M."/>
            <person name="de Vries R.P."/>
            <person name="Ferreira P."/>
            <person name="Findley K."/>
            <person name="Foster B."/>
            <person name="Gaskell J."/>
            <person name="Glotzer D."/>
            <person name="Gorecki P."/>
            <person name="Heitman J."/>
            <person name="Hesse C."/>
            <person name="Hori C."/>
            <person name="Igarashi K."/>
            <person name="Jurgens J.A."/>
            <person name="Kallen N."/>
            <person name="Kersten P."/>
            <person name="Kohler A."/>
            <person name="Kuees U."/>
            <person name="Kumar T.K.A."/>
            <person name="Kuo A."/>
            <person name="LaButti K."/>
            <person name="Larrondo L.F."/>
            <person name="Lindquist E."/>
            <person name="Ling A."/>
            <person name="Lombard V."/>
            <person name="Lucas S."/>
            <person name="Lundell T."/>
            <person name="Martin R."/>
            <person name="McLaughlin D.J."/>
            <person name="Morgenstern I."/>
            <person name="Morin E."/>
            <person name="Murat C."/>
            <person name="Nagy L.G."/>
            <person name="Nolan M."/>
            <person name="Ohm R.A."/>
            <person name="Patyshakuliyeva A."/>
            <person name="Rokas A."/>
            <person name="Ruiz-Duenas F.J."/>
            <person name="Sabat G."/>
            <person name="Salamov A."/>
            <person name="Samejima M."/>
            <person name="Schmutz J."/>
            <person name="Slot J.C."/>
            <person name="St John F."/>
            <person name="Stenlid J."/>
            <person name="Sun H."/>
            <person name="Sun S."/>
            <person name="Syed K."/>
            <person name="Tsang A."/>
            <person name="Wiebenga A."/>
            <person name="Young D."/>
            <person name="Pisabarro A."/>
            <person name="Eastwood D.C."/>
            <person name="Martin F."/>
            <person name="Cullen D."/>
            <person name="Grigoriev I.V."/>
            <person name="Hibbett D.S."/>
        </authorList>
    </citation>
    <scope>NUCLEOTIDE SEQUENCE</scope>
    <source>
        <strain evidence="3">FP-58527</strain>
    </source>
</reference>
<accession>S8DYX4</accession>
<proteinExistence type="predicted"/>
<dbReference type="PROSITE" id="PS50181">
    <property type="entry name" value="FBOX"/>
    <property type="match status" value="1"/>
</dbReference>
<organism evidence="2 3">
    <name type="scientific">Fomitopsis schrenkii</name>
    <name type="common">Brown rot fungus</name>
    <dbReference type="NCBI Taxonomy" id="2126942"/>
    <lineage>
        <taxon>Eukaryota</taxon>
        <taxon>Fungi</taxon>
        <taxon>Dikarya</taxon>
        <taxon>Basidiomycota</taxon>
        <taxon>Agaricomycotina</taxon>
        <taxon>Agaricomycetes</taxon>
        <taxon>Polyporales</taxon>
        <taxon>Fomitopsis</taxon>
    </lineage>
</organism>
<dbReference type="InParanoid" id="S8DYX4"/>
<dbReference type="HOGENOM" id="CLU_2831222_0_0_1"/>
<dbReference type="Pfam" id="PF12937">
    <property type="entry name" value="F-box-like"/>
    <property type="match status" value="1"/>
</dbReference>
<evidence type="ECO:0000313" key="3">
    <source>
        <dbReference type="Proteomes" id="UP000015241"/>
    </source>
</evidence>
<dbReference type="EMBL" id="KE504190">
    <property type="protein sequence ID" value="EPS96353.1"/>
    <property type="molecule type" value="Genomic_DNA"/>
</dbReference>
<protein>
    <recommendedName>
        <fullName evidence="1">F-box domain-containing protein</fullName>
    </recommendedName>
</protein>
<sequence length="66" mass="7772">MLVRLVPQQRTLTRQPTEILDAIVFHLDMRRDLLSLALACKRLYAVVSPHHYKYRLLRCKISKIAV</sequence>
<dbReference type="Proteomes" id="UP000015241">
    <property type="component" value="Unassembled WGS sequence"/>
</dbReference>
<evidence type="ECO:0000313" key="2">
    <source>
        <dbReference type="EMBL" id="EPS96353.1"/>
    </source>
</evidence>
<dbReference type="OrthoDB" id="3270296at2759"/>
<dbReference type="CDD" id="cd09917">
    <property type="entry name" value="F-box_SF"/>
    <property type="match status" value="1"/>
</dbReference>